<comment type="caution">
    <text evidence="1">The sequence shown here is derived from an EMBL/GenBank/DDBJ whole genome shotgun (WGS) entry which is preliminary data.</text>
</comment>
<protein>
    <recommendedName>
        <fullName evidence="3">Xylulose kinase-1</fullName>
    </recommendedName>
</protein>
<evidence type="ECO:0000313" key="2">
    <source>
        <dbReference type="Proteomes" id="UP001151760"/>
    </source>
</evidence>
<dbReference type="EMBL" id="BQNB010015618">
    <property type="protein sequence ID" value="GJT42118.1"/>
    <property type="molecule type" value="Genomic_DNA"/>
</dbReference>
<gene>
    <name evidence="1" type="ORF">Tco_0941983</name>
</gene>
<proteinExistence type="predicted"/>
<keyword evidence="2" id="KW-1185">Reference proteome</keyword>
<organism evidence="1 2">
    <name type="scientific">Tanacetum coccineum</name>
    <dbReference type="NCBI Taxonomy" id="301880"/>
    <lineage>
        <taxon>Eukaryota</taxon>
        <taxon>Viridiplantae</taxon>
        <taxon>Streptophyta</taxon>
        <taxon>Embryophyta</taxon>
        <taxon>Tracheophyta</taxon>
        <taxon>Spermatophyta</taxon>
        <taxon>Magnoliopsida</taxon>
        <taxon>eudicotyledons</taxon>
        <taxon>Gunneridae</taxon>
        <taxon>Pentapetalae</taxon>
        <taxon>asterids</taxon>
        <taxon>campanulids</taxon>
        <taxon>Asterales</taxon>
        <taxon>Asteraceae</taxon>
        <taxon>Asteroideae</taxon>
        <taxon>Anthemideae</taxon>
        <taxon>Anthemidinae</taxon>
        <taxon>Tanacetum</taxon>
    </lineage>
</organism>
<evidence type="ECO:0000313" key="1">
    <source>
        <dbReference type="EMBL" id="GJT42118.1"/>
    </source>
</evidence>
<sequence>MKSPNAPLVKELVSNDKLEKKTVFPIVAIINFVKPQQQQKLVRKPVKYVEMYRSQTPKGNQNNWNNKKSLQLGSDFVMPKAVNTAKLNTTVVNTVKANQVNAVKASACWVWRPTKLNSASLTFKRHNYVDVRGRSNTLISSFLIKANLEFCDKHNMVAYLYKPEGSEEFHQIVDFLTASHISYALTKSPTIYVSLIEQFWQTAIASTLKNGDMEITATIDGKVKVVSEAYIRRHLKLEDSDGISDLPTIEIF</sequence>
<dbReference type="Proteomes" id="UP001151760">
    <property type="component" value="Unassembled WGS sequence"/>
</dbReference>
<evidence type="ECO:0008006" key="3">
    <source>
        <dbReference type="Google" id="ProtNLM"/>
    </source>
</evidence>
<reference evidence="1" key="1">
    <citation type="journal article" date="2022" name="Int. J. Mol. Sci.">
        <title>Draft Genome of Tanacetum Coccineum: Genomic Comparison of Closely Related Tanacetum-Family Plants.</title>
        <authorList>
            <person name="Yamashiro T."/>
            <person name="Shiraishi A."/>
            <person name="Nakayama K."/>
            <person name="Satake H."/>
        </authorList>
    </citation>
    <scope>NUCLEOTIDE SEQUENCE</scope>
</reference>
<name>A0ABQ5DV64_9ASTR</name>
<reference evidence="1" key="2">
    <citation type="submission" date="2022-01" db="EMBL/GenBank/DDBJ databases">
        <authorList>
            <person name="Yamashiro T."/>
            <person name="Shiraishi A."/>
            <person name="Satake H."/>
            <person name="Nakayama K."/>
        </authorList>
    </citation>
    <scope>NUCLEOTIDE SEQUENCE</scope>
</reference>
<accession>A0ABQ5DV64</accession>